<keyword evidence="3" id="KW-0274">FAD</keyword>
<evidence type="ECO:0000256" key="5">
    <source>
        <dbReference type="SAM" id="SignalP"/>
    </source>
</evidence>
<keyword evidence="8" id="KW-1185">Reference proteome</keyword>
<organism evidence="7 8">
    <name type="scientific">Diplogelasinospora grovesii</name>
    <dbReference type="NCBI Taxonomy" id="303347"/>
    <lineage>
        <taxon>Eukaryota</taxon>
        <taxon>Fungi</taxon>
        <taxon>Dikarya</taxon>
        <taxon>Ascomycota</taxon>
        <taxon>Pezizomycotina</taxon>
        <taxon>Sordariomycetes</taxon>
        <taxon>Sordariomycetidae</taxon>
        <taxon>Sordariales</taxon>
        <taxon>Diplogelasinosporaceae</taxon>
        <taxon>Diplogelasinospora</taxon>
    </lineage>
</organism>
<dbReference type="InterPro" id="IPR036318">
    <property type="entry name" value="FAD-bd_PCMH-like_sf"/>
</dbReference>
<feature type="signal peptide" evidence="5">
    <location>
        <begin position="1"/>
        <end position="24"/>
    </location>
</feature>
<keyword evidence="2" id="KW-0285">Flavoprotein</keyword>
<reference evidence="8" key="1">
    <citation type="journal article" date="2023" name="Mol. Phylogenet. Evol.">
        <title>Genome-scale phylogeny and comparative genomics of the fungal order Sordariales.</title>
        <authorList>
            <person name="Hensen N."/>
            <person name="Bonometti L."/>
            <person name="Westerberg I."/>
            <person name="Brannstrom I.O."/>
            <person name="Guillou S."/>
            <person name="Cros-Aarteil S."/>
            <person name="Calhoun S."/>
            <person name="Haridas S."/>
            <person name="Kuo A."/>
            <person name="Mondo S."/>
            <person name="Pangilinan J."/>
            <person name="Riley R."/>
            <person name="LaButti K."/>
            <person name="Andreopoulos B."/>
            <person name="Lipzen A."/>
            <person name="Chen C."/>
            <person name="Yan M."/>
            <person name="Daum C."/>
            <person name="Ng V."/>
            <person name="Clum A."/>
            <person name="Steindorff A."/>
            <person name="Ohm R.A."/>
            <person name="Martin F."/>
            <person name="Silar P."/>
            <person name="Natvig D.O."/>
            <person name="Lalanne C."/>
            <person name="Gautier V."/>
            <person name="Ament-Velasquez S.L."/>
            <person name="Kruys A."/>
            <person name="Hutchinson M.I."/>
            <person name="Powell A.J."/>
            <person name="Barry K."/>
            <person name="Miller A.N."/>
            <person name="Grigoriev I.V."/>
            <person name="Debuchy R."/>
            <person name="Gladieux P."/>
            <person name="Hiltunen Thoren M."/>
            <person name="Johannesson H."/>
        </authorList>
    </citation>
    <scope>NUCLEOTIDE SEQUENCE [LARGE SCALE GENOMIC DNA]</scope>
    <source>
        <strain evidence="8">CBS 340.73</strain>
    </source>
</reference>
<evidence type="ECO:0000256" key="4">
    <source>
        <dbReference type="ARBA" id="ARBA00023002"/>
    </source>
</evidence>
<keyword evidence="4" id="KW-0560">Oxidoreductase</keyword>
<feature type="chain" id="PRO_5042949934" evidence="5">
    <location>
        <begin position="25"/>
        <end position="510"/>
    </location>
</feature>
<dbReference type="PANTHER" id="PTHR42973:SF13">
    <property type="entry name" value="FAD-BINDING PCMH-TYPE DOMAIN-CONTAINING PROTEIN"/>
    <property type="match status" value="1"/>
</dbReference>
<dbReference type="AlphaFoldDB" id="A0AAN6N4K9"/>
<evidence type="ECO:0000259" key="6">
    <source>
        <dbReference type="PROSITE" id="PS51387"/>
    </source>
</evidence>
<comment type="similarity">
    <text evidence="1">Belongs to the oxygen-dependent FAD-linked oxidoreductase family.</text>
</comment>
<evidence type="ECO:0000313" key="7">
    <source>
        <dbReference type="EMBL" id="KAK3938964.1"/>
    </source>
</evidence>
<dbReference type="Gene3D" id="3.30.465.10">
    <property type="match status" value="1"/>
</dbReference>
<sequence>MRSFTLRTLAAAAAFITQATVGSCSDVCDTIESTTNIDVLRPLSLGYQTEQAAYWSTGASLMQPSCILTPTTANEVSVIVKALLNSTERFAIKSGGHNPNNNFSSIQGGPLISTSHLNEVTLDTASQTVRIGPGNRWDDVSAALDGTGYTAVGGRIGNVGVGGLLLGGGLSFLSTQYGWAANNVVAFELVLANASIVTVSQQSHPDLFIALKGGGNNFGIVTAFTVRAHPQGQVWGGNLFFAATDTTNTALLAAARDFTQYYPDPKAAIIVTAEMTAVGTVDSWIMFLFYDGPTPPPGVFDNFTGAAGVTPLTNTCKTQSYNDFVTANNWAVVKGNVYTIGTETMPLPKVGSRSAAAAGLEVLESIHSHWRNVSESVLLVPGVISSIAYQPFPRRFARLARSMGGDLYDFDDDVDRIILEFDYSFTLPSDFSTIDQAVQDTYGGFRDRVVAYTRQGVLPSAYLPLFQNDGYFRQDYFGRLRADRGQLAARVRDSVDPNGLWTDRTGGFKI</sequence>
<accession>A0AAN6N4K9</accession>
<feature type="domain" description="FAD-binding PCMH-type" evidence="6">
    <location>
        <begin position="60"/>
        <end position="231"/>
    </location>
</feature>
<dbReference type="GO" id="GO:0016491">
    <property type="term" value="F:oxidoreductase activity"/>
    <property type="evidence" value="ECO:0007669"/>
    <property type="project" value="UniProtKB-KW"/>
</dbReference>
<dbReference type="GO" id="GO:0071949">
    <property type="term" value="F:FAD binding"/>
    <property type="evidence" value="ECO:0007669"/>
    <property type="project" value="InterPro"/>
</dbReference>
<dbReference type="InterPro" id="IPR016169">
    <property type="entry name" value="FAD-bd_PCMH_sub2"/>
</dbReference>
<keyword evidence="5" id="KW-0732">Signal</keyword>
<dbReference type="SUPFAM" id="SSF56176">
    <property type="entry name" value="FAD-binding/transporter-associated domain-like"/>
    <property type="match status" value="1"/>
</dbReference>
<dbReference type="InterPro" id="IPR006094">
    <property type="entry name" value="Oxid_FAD_bind_N"/>
</dbReference>
<name>A0AAN6N4K9_9PEZI</name>
<evidence type="ECO:0000256" key="2">
    <source>
        <dbReference type="ARBA" id="ARBA00022630"/>
    </source>
</evidence>
<evidence type="ECO:0000313" key="8">
    <source>
        <dbReference type="Proteomes" id="UP001303473"/>
    </source>
</evidence>
<evidence type="ECO:0000256" key="1">
    <source>
        <dbReference type="ARBA" id="ARBA00005466"/>
    </source>
</evidence>
<evidence type="ECO:0000256" key="3">
    <source>
        <dbReference type="ARBA" id="ARBA00022827"/>
    </source>
</evidence>
<comment type="caution">
    <text evidence="7">The sequence shown here is derived from an EMBL/GenBank/DDBJ whole genome shotgun (WGS) entry which is preliminary data.</text>
</comment>
<proteinExistence type="inferred from homology"/>
<dbReference type="PROSITE" id="PS51387">
    <property type="entry name" value="FAD_PCMH"/>
    <property type="match status" value="1"/>
</dbReference>
<dbReference type="InterPro" id="IPR016166">
    <property type="entry name" value="FAD-bd_PCMH"/>
</dbReference>
<dbReference type="PANTHER" id="PTHR42973">
    <property type="entry name" value="BINDING OXIDOREDUCTASE, PUTATIVE (AFU_ORTHOLOGUE AFUA_1G17690)-RELATED"/>
    <property type="match status" value="1"/>
</dbReference>
<dbReference type="EMBL" id="MU853819">
    <property type="protein sequence ID" value="KAK3938964.1"/>
    <property type="molecule type" value="Genomic_DNA"/>
</dbReference>
<dbReference type="PROSITE" id="PS51257">
    <property type="entry name" value="PROKAR_LIPOPROTEIN"/>
    <property type="match status" value="1"/>
</dbReference>
<dbReference type="Proteomes" id="UP001303473">
    <property type="component" value="Unassembled WGS sequence"/>
</dbReference>
<dbReference type="Pfam" id="PF01565">
    <property type="entry name" value="FAD_binding_4"/>
    <property type="match status" value="1"/>
</dbReference>
<dbReference type="InterPro" id="IPR050416">
    <property type="entry name" value="FAD-linked_Oxidoreductase"/>
</dbReference>
<gene>
    <name evidence="7" type="ORF">QBC46DRAFT_316723</name>
</gene>
<protein>
    <submittedName>
        <fullName evidence="7">FAD binding domain-containing protein</fullName>
    </submittedName>
</protein>